<accession>A0A836CG59</accession>
<dbReference type="GO" id="GO:0016787">
    <property type="term" value="F:hydrolase activity"/>
    <property type="evidence" value="ECO:0007669"/>
    <property type="project" value="UniProtKB-KW"/>
</dbReference>
<dbReference type="GO" id="GO:0005524">
    <property type="term" value="F:ATP binding"/>
    <property type="evidence" value="ECO:0007669"/>
    <property type="project" value="UniProtKB-KW"/>
</dbReference>
<dbReference type="SUPFAM" id="SSF52540">
    <property type="entry name" value="P-loop containing nucleoside triphosphate hydrolases"/>
    <property type="match status" value="1"/>
</dbReference>
<dbReference type="SMART" id="SM00487">
    <property type="entry name" value="DEXDc"/>
    <property type="match status" value="1"/>
</dbReference>
<organism evidence="5 6">
    <name type="scientific">Tribonema minus</name>
    <dbReference type="NCBI Taxonomy" id="303371"/>
    <lineage>
        <taxon>Eukaryota</taxon>
        <taxon>Sar</taxon>
        <taxon>Stramenopiles</taxon>
        <taxon>Ochrophyta</taxon>
        <taxon>PX clade</taxon>
        <taxon>Xanthophyceae</taxon>
        <taxon>Tribonematales</taxon>
        <taxon>Tribonemataceae</taxon>
        <taxon>Tribonema</taxon>
    </lineage>
</organism>
<dbReference type="GO" id="GO:0005829">
    <property type="term" value="C:cytosol"/>
    <property type="evidence" value="ECO:0007669"/>
    <property type="project" value="TreeGrafter"/>
</dbReference>
<comment type="caution">
    <text evidence="5">The sequence shown here is derived from an EMBL/GenBank/DDBJ whole genome shotgun (WGS) entry which is preliminary data.</text>
</comment>
<keyword evidence="1" id="KW-0547">Nucleotide-binding</keyword>
<dbReference type="PANTHER" id="PTHR47396:SF1">
    <property type="entry name" value="ATP-DEPENDENT HELICASE IRC3-RELATED"/>
    <property type="match status" value="1"/>
</dbReference>
<proteinExistence type="predicted"/>
<gene>
    <name evidence="5" type="ORF">JKP88DRAFT_277291</name>
</gene>
<dbReference type="InterPro" id="IPR027417">
    <property type="entry name" value="P-loop_NTPase"/>
</dbReference>
<dbReference type="PANTHER" id="PTHR47396">
    <property type="entry name" value="TYPE I RESTRICTION ENZYME ECOKI R PROTEIN"/>
    <property type="match status" value="1"/>
</dbReference>
<keyword evidence="5" id="KW-0378">Hydrolase</keyword>
<dbReference type="InterPro" id="IPR050742">
    <property type="entry name" value="Helicase_Restrict-Modif_Enz"/>
</dbReference>
<dbReference type="Proteomes" id="UP000664859">
    <property type="component" value="Unassembled WGS sequence"/>
</dbReference>
<evidence type="ECO:0000259" key="4">
    <source>
        <dbReference type="PROSITE" id="PS51192"/>
    </source>
</evidence>
<dbReference type="Gene3D" id="3.40.50.300">
    <property type="entry name" value="P-loop containing nucleotide triphosphate hydrolases"/>
    <property type="match status" value="2"/>
</dbReference>
<dbReference type="PROSITE" id="PS51192">
    <property type="entry name" value="HELICASE_ATP_BIND_1"/>
    <property type="match status" value="1"/>
</dbReference>
<dbReference type="EMBL" id="JAFCMP010000179">
    <property type="protein sequence ID" value="KAG5184028.1"/>
    <property type="molecule type" value="Genomic_DNA"/>
</dbReference>
<dbReference type="GO" id="GO:0003676">
    <property type="term" value="F:nucleic acid binding"/>
    <property type="evidence" value="ECO:0007669"/>
    <property type="project" value="InterPro"/>
</dbReference>
<dbReference type="Pfam" id="PF00270">
    <property type="entry name" value="DEAD"/>
    <property type="match status" value="1"/>
</dbReference>
<feature type="compositionally biased region" description="Acidic residues" evidence="3">
    <location>
        <begin position="795"/>
        <end position="808"/>
    </location>
</feature>
<dbReference type="InterPro" id="IPR001650">
    <property type="entry name" value="Helicase_C-like"/>
</dbReference>
<evidence type="ECO:0000256" key="1">
    <source>
        <dbReference type="ARBA" id="ARBA00022741"/>
    </source>
</evidence>
<evidence type="ECO:0000313" key="5">
    <source>
        <dbReference type="EMBL" id="KAG5184028.1"/>
    </source>
</evidence>
<keyword evidence="2" id="KW-0067">ATP-binding</keyword>
<protein>
    <submittedName>
        <fullName evidence="5">P-loop containing nucleoside triphosphate hydrolase protein</fullName>
    </submittedName>
</protein>
<feature type="region of interest" description="Disordered" evidence="3">
    <location>
        <begin position="782"/>
        <end position="817"/>
    </location>
</feature>
<keyword evidence="6" id="KW-1185">Reference proteome</keyword>
<dbReference type="Pfam" id="PF00271">
    <property type="entry name" value="Helicase_C"/>
    <property type="match status" value="1"/>
</dbReference>
<name>A0A836CG59_9STRA</name>
<dbReference type="AlphaFoldDB" id="A0A836CG59"/>
<evidence type="ECO:0000256" key="3">
    <source>
        <dbReference type="SAM" id="MobiDB-lite"/>
    </source>
</evidence>
<sequence length="817" mass="92479">MCKVHRETTGHQVWHWSEIGLDLLVKAGYVDSLNKALYQAVEARRNGRPFGEYGIDALSFGSDGVYHSLQAKIRNTSKVHARDLATFVNVVLLRLAQKNPLSKGYLYTNARLEINVFHDLFKRSGNFELRTMAPSTLRPTDAAEVVAPFFTLRPYQVQALQALDEWENEMFLLQQPCGTGKTLTFAEHGKKYDTIFCIAPLMMSARQNFDVVRSILGADYTSLLADSDGSGATRNPDRILEVMQSHKSFISATYKTFTDMVSDIILDNPDLYKSMLVIVDEAHNATAEMMDVLDLLSSMDIKVLLSTATPPAALSAPEEDDIKFDAVQKIWRESVNTVYHYTFADAIRDGFICDYELRLPLIEGPCEDVLGMQGHFLLDGMERTGVRRPIVFCESIEECAAFSTRLVEIARTDHSMEVWVGTVTCEVSAVNRAALLQKFESDPSFESYHAYILFSVHILGEAVDLPRCDSICNLHPSNSTDATRSIQQMMRASRLDPIKPMKLAQILLWLPDGDMPAWMNTLKEYDSLCMTKIRRQSHLALDADNGSDALLREETESFKTQESYKVQCLTAAEIKETKIQKVIEIMRDRIAKGEEPVPPQTYTVGDWKVGVFIKAIRSGNTNITDAQRQRLLRVCPTFFESLRPPADARIQELFNFITTHQALPAQGSDNKETRSLYNFMRRFRADDNVSAADRQRFERLHPGFFKSIISEAEVKRATLKKIDQLLDHVAENKRVPPRKSPDVRLKKMAILWRHIHTNTIKAITAVQQRRFEQLGSQYVRTYNKRKPASTGTDPASDDDISSDSDSGAESDKKKQRV</sequence>
<reference evidence="5" key="1">
    <citation type="submission" date="2021-02" db="EMBL/GenBank/DDBJ databases">
        <title>First Annotated Genome of the Yellow-green Alga Tribonema minus.</title>
        <authorList>
            <person name="Mahan K.M."/>
        </authorList>
    </citation>
    <scope>NUCLEOTIDE SEQUENCE</scope>
    <source>
        <strain evidence="5">UTEX B ZZ1240</strain>
    </source>
</reference>
<dbReference type="OrthoDB" id="223608at2759"/>
<dbReference type="InterPro" id="IPR014001">
    <property type="entry name" value="Helicase_ATP-bd"/>
</dbReference>
<evidence type="ECO:0000313" key="6">
    <source>
        <dbReference type="Proteomes" id="UP000664859"/>
    </source>
</evidence>
<feature type="domain" description="Helicase ATP-binding" evidence="4">
    <location>
        <begin position="162"/>
        <end position="328"/>
    </location>
</feature>
<dbReference type="InterPro" id="IPR011545">
    <property type="entry name" value="DEAD/DEAH_box_helicase_dom"/>
</dbReference>
<evidence type="ECO:0000256" key="2">
    <source>
        <dbReference type="ARBA" id="ARBA00022840"/>
    </source>
</evidence>